<dbReference type="InterPro" id="IPR052405">
    <property type="entry name" value="Mito_Transl_Release_Factor"/>
</dbReference>
<accession>A0A177BAS0</accession>
<comment type="subcellular location">
    <subcellularLocation>
        <location evidence="1">Mitochondrion</location>
    </subcellularLocation>
</comment>
<dbReference type="SUPFAM" id="SSF75620">
    <property type="entry name" value="Release factor"/>
    <property type="match status" value="1"/>
</dbReference>
<dbReference type="OrthoDB" id="277888at2759"/>
<evidence type="ECO:0000313" key="7">
    <source>
        <dbReference type="EMBL" id="OAF71346.1"/>
    </source>
</evidence>
<evidence type="ECO:0000256" key="1">
    <source>
        <dbReference type="ARBA" id="ARBA00004173"/>
    </source>
</evidence>
<proteinExistence type="inferred from homology"/>
<dbReference type="EMBL" id="LWCA01000059">
    <property type="protein sequence ID" value="OAF71346.1"/>
    <property type="molecule type" value="Genomic_DNA"/>
</dbReference>
<feature type="coiled-coil region" evidence="5">
    <location>
        <begin position="79"/>
        <end position="106"/>
    </location>
</feature>
<protein>
    <submittedName>
        <fullName evidence="7">Putative peptide chain release factor C12orf65, mitochondrial</fullName>
    </submittedName>
</protein>
<dbReference type="GO" id="GO:0003747">
    <property type="term" value="F:translation release factor activity"/>
    <property type="evidence" value="ECO:0007669"/>
    <property type="project" value="InterPro"/>
</dbReference>
<dbReference type="PANTHER" id="PTHR46203:SF1">
    <property type="entry name" value="MITOCHONDRIAL TRANSLATION RELEASE FACTOR IN RESCUE"/>
    <property type="match status" value="1"/>
</dbReference>
<name>A0A177BAS0_9BILA</name>
<comment type="caution">
    <text evidence="7">The sequence shown here is derived from an EMBL/GenBank/DDBJ whole genome shotgun (WGS) entry which is preliminary data.</text>
</comment>
<comment type="similarity">
    <text evidence="2">Belongs to the prokaryotic/mitochondrial release factor family.</text>
</comment>
<reference evidence="7 8" key="1">
    <citation type="submission" date="2016-04" db="EMBL/GenBank/DDBJ databases">
        <title>The genome of Intoshia linei affirms orthonectids as highly simplified spiralians.</title>
        <authorList>
            <person name="Mikhailov K.V."/>
            <person name="Slusarev G.S."/>
            <person name="Nikitin M.A."/>
            <person name="Logacheva M.D."/>
            <person name="Penin A."/>
            <person name="Aleoshin V."/>
            <person name="Panchin Y.V."/>
        </authorList>
    </citation>
    <scope>NUCLEOTIDE SEQUENCE [LARGE SCALE GENOMIC DNA]</scope>
    <source>
        <strain evidence="7">Intl2013</strain>
        <tissue evidence="7">Whole animal</tissue>
    </source>
</reference>
<dbReference type="InterPro" id="IPR045853">
    <property type="entry name" value="Pep_chain_release_fac_I_sf"/>
</dbReference>
<dbReference type="InterPro" id="IPR000352">
    <property type="entry name" value="Pep_chain_release_fac_I"/>
</dbReference>
<dbReference type="Pfam" id="PF00472">
    <property type="entry name" value="RF-1"/>
    <property type="match status" value="1"/>
</dbReference>
<sequence>MSKTSKLAKYLPEIIKKDVVEDWVKGWGPGGQSVNTSSNCLVLKHLPTGIVIKCHETKSIETNRKRAYERLQVKLDQFKNGENSVVVQLENKLREKQKRNNISKNKHRETAKHWKEYIKNIN</sequence>
<evidence type="ECO:0000256" key="3">
    <source>
        <dbReference type="ARBA" id="ARBA00022946"/>
    </source>
</evidence>
<dbReference type="PANTHER" id="PTHR46203">
    <property type="entry name" value="PROBABLE PEPTIDE CHAIN RELEASE FACTOR C12ORF65"/>
    <property type="match status" value="1"/>
</dbReference>
<dbReference type="GO" id="GO:0005739">
    <property type="term" value="C:mitochondrion"/>
    <property type="evidence" value="ECO:0007669"/>
    <property type="project" value="UniProtKB-SubCell"/>
</dbReference>
<gene>
    <name evidence="7" type="ORF">A3Q56_00899</name>
</gene>
<organism evidence="7 8">
    <name type="scientific">Intoshia linei</name>
    <dbReference type="NCBI Taxonomy" id="1819745"/>
    <lineage>
        <taxon>Eukaryota</taxon>
        <taxon>Metazoa</taxon>
        <taxon>Spiralia</taxon>
        <taxon>Lophotrochozoa</taxon>
        <taxon>Mesozoa</taxon>
        <taxon>Orthonectida</taxon>
        <taxon>Rhopaluridae</taxon>
        <taxon>Intoshia</taxon>
    </lineage>
</organism>
<keyword evidence="4" id="KW-0496">Mitochondrion</keyword>
<dbReference type="Proteomes" id="UP000078046">
    <property type="component" value="Unassembled WGS sequence"/>
</dbReference>
<dbReference type="Gene3D" id="3.30.160.20">
    <property type="match status" value="1"/>
</dbReference>
<keyword evidence="5" id="KW-0175">Coiled coil</keyword>
<evidence type="ECO:0000256" key="5">
    <source>
        <dbReference type="SAM" id="Coils"/>
    </source>
</evidence>
<evidence type="ECO:0000313" key="8">
    <source>
        <dbReference type="Proteomes" id="UP000078046"/>
    </source>
</evidence>
<dbReference type="AlphaFoldDB" id="A0A177BAS0"/>
<evidence type="ECO:0000256" key="4">
    <source>
        <dbReference type="ARBA" id="ARBA00023128"/>
    </source>
</evidence>
<evidence type="ECO:0000259" key="6">
    <source>
        <dbReference type="Pfam" id="PF00472"/>
    </source>
</evidence>
<keyword evidence="8" id="KW-1185">Reference proteome</keyword>
<feature type="domain" description="Prokaryotic-type class I peptide chain release factors" evidence="6">
    <location>
        <begin position="13"/>
        <end position="119"/>
    </location>
</feature>
<keyword evidence="3" id="KW-0809">Transit peptide</keyword>
<evidence type="ECO:0000256" key="2">
    <source>
        <dbReference type="ARBA" id="ARBA00010835"/>
    </source>
</evidence>